<name>A0A432Z524_9GAMM</name>
<dbReference type="PROSITE" id="PS51354">
    <property type="entry name" value="GLUTAREDOXIN_2"/>
    <property type="match status" value="1"/>
</dbReference>
<dbReference type="RefSeq" id="WP_126779264.1">
    <property type="nucleotide sequence ID" value="NZ_PIQC01000001.1"/>
</dbReference>
<evidence type="ECO:0000313" key="2">
    <source>
        <dbReference type="Proteomes" id="UP000288058"/>
    </source>
</evidence>
<reference evidence="2" key="1">
    <citation type="journal article" date="2018" name="Front. Microbiol.">
        <title>Genome-Based Analysis Reveals the Taxonomy and Diversity of the Family Idiomarinaceae.</title>
        <authorList>
            <person name="Liu Y."/>
            <person name="Lai Q."/>
            <person name="Shao Z."/>
        </authorList>
    </citation>
    <scope>NUCLEOTIDE SEQUENCE [LARGE SCALE GENOMIC DNA]</scope>
    <source>
        <strain evidence="2">R22</strain>
    </source>
</reference>
<dbReference type="SUPFAM" id="SSF52833">
    <property type="entry name" value="Thioredoxin-like"/>
    <property type="match status" value="1"/>
</dbReference>
<dbReference type="EMBL" id="PIQC01000001">
    <property type="protein sequence ID" value="RUO72987.1"/>
    <property type="molecule type" value="Genomic_DNA"/>
</dbReference>
<keyword evidence="2" id="KW-1185">Reference proteome</keyword>
<sequence>MSDFYLLIKPNCPLCTQAIQLLHSLSLDEPVELGVVDIAEQQELQEEYGWLVPVFIRGKDDAELRWPFDANQLLEFVEQ</sequence>
<protein>
    <submittedName>
        <fullName evidence="1">Thioredoxin family protein</fullName>
    </submittedName>
</protein>
<organism evidence="1 2">
    <name type="scientific">Idiomarina ramblicola</name>
    <dbReference type="NCBI Taxonomy" id="263724"/>
    <lineage>
        <taxon>Bacteria</taxon>
        <taxon>Pseudomonadati</taxon>
        <taxon>Pseudomonadota</taxon>
        <taxon>Gammaproteobacteria</taxon>
        <taxon>Alteromonadales</taxon>
        <taxon>Idiomarinaceae</taxon>
        <taxon>Idiomarina</taxon>
    </lineage>
</organism>
<dbReference type="InterPro" id="IPR008554">
    <property type="entry name" value="Glutaredoxin-like"/>
</dbReference>
<dbReference type="Gene3D" id="3.40.30.10">
    <property type="entry name" value="Glutaredoxin"/>
    <property type="match status" value="1"/>
</dbReference>
<gene>
    <name evidence="1" type="ORF">CWI78_00665</name>
</gene>
<dbReference type="Pfam" id="PF05768">
    <property type="entry name" value="Glrx-like"/>
    <property type="match status" value="1"/>
</dbReference>
<dbReference type="AlphaFoldDB" id="A0A432Z524"/>
<dbReference type="OrthoDB" id="8537427at2"/>
<dbReference type="Proteomes" id="UP000288058">
    <property type="component" value="Unassembled WGS sequence"/>
</dbReference>
<dbReference type="InterPro" id="IPR036249">
    <property type="entry name" value="Thioredoxin-like_sf"/>
</dbReference>
<accession>A0A432Z524</accession>
<proteinExistence type="predicted"/>
<evidence type="ECO:0000313" key="1">
    <source>
        <dbReference type="EMBL" id="RUO72987.1"/>
    </source>
</evidence>
<comment type="caution">
    <text evidence="1">The sequence shown here is derived from an EMBL/GenBank/DDBJ whole genome shotgun (WGS) entry which is preliminary data.</text>
</comment>